<proteinExistence type="predicted"/>
<keyword evidence="2" id="KW-1185">Reference proteome</keyword>
<organism evidence="1 2">
    <name type="scientific">Colletotrichum sublineola</name>
    <name type="common">Sorghum anthracnose fungus</name>
    <dbReference type="NCBI Taxonomy" id="1173701"/>
    <lineage>
        <taxon>Eukaryota</taxon>
        <taxon>Fungi</taxon>
        <taxon>Dikarya</taxon>
        <taxon>Ascomycota</taxon>
        <taxon>Pezizomycotina</taxon>
        <taxon>Sordariomycetes</taxon>
        <taxon>Hypocreomycetidae</taxon>
        <taxon>Glomerellales</taxon>
        <taxon>Glomerellaceae</taxon>
        <taxon>Colletotrichum</taxon>
        <taxon>Colletotrichum graminicola species complex</taxon>
    </lineage>
</organism>
<name>A0A066XII4_COLSU</name>
<gene>
    <name evidence="1" type="ORF">CSUB01_11576</name>
</gene>
<reference evidence="2" key="1">
    <citation type="journal article" date="2014" name="Genome Announc.">
        <title>Draft genome sequence of Colletotrichum sublineola, a destructive pathogen of cultivated sorghum.</title>
        <authorList>
            <person name="Baroncelli R."/>
            <person name="Sanz-Martin J.M."/>
            <person name="Rech G.E."/>
            <person name="Sukno S.A."/>
            <person name="Thon M.R."/>
        </authorList>
    </citation>
    <scope>NUCLEOTIDE SEQUENCE [LARGE SCALE GENOMIC DNA]</scope>
    <source>
        <strain evidence="2">TX430BB</strain>
    </source>
</reference>
<comment type="caution">
    <text evidence="1">The sequence shown here is derived from an EMBL/GenBank/DDBJ whole genome shotgun (WGS) entry which is preliminary data.</text>
</comment>
<accession>A0A066XII4</accession>
<sequence>MAEKTAQQLVDDQIQKFQRLPSEEGISLFALSEGDFTGPLDSSIINRLFDLHMSGHENLVGVVVGEEAPEILALGGSGVLNSTSVAPLIEATPVGGAVVDLGPAENSKRSKRKKKSAEKLKAALEIWSDLYWKWRTLRPDEPVS</sequence>
<dbReference type="Proteomes" id="UP000027238">
    <property type="component" value="Unassembled WGS sequence"/>
</dbReference>
<dbReference type="EMBL" id="JMSE01000581">
    <property type="protein sequence ID" value="KDN69008.1"/>
    <property type="molecule type" value="Genomic_DNA"/>
</dbReference>
<evidence type="ECO:0000313" key="1">
    <source>
        <dbReference type="EMBL" id="KDN69008.1"/>
    </source>
</evidence>
<evidence type="ECO:0000313" key="2">
    <source>
        <dbReference type="Proteomes" id="UP000027238"/>
    </source>
</evidence>
<dbReference type="AlphaFoldDB" id="A0A066XII4"/>
<protein>
    <submittedName>
        <fullName evidence="1">Uncharacterized protein</fullName>
    </submittedName>
</protein>
<dbReference type="HOGENOM" id="CLU_1796350_0_0_1"/>